<reference evidence="1 2" key="1">
    <citation type="journal article" date="2015" name="Genome Announc.">
        <title>Genome Sequence of 'Candidatus Thioglobus autotrophica' Strain EF1, a Chemoautotroph from the SUP05 Clade of Marine Gammaproteobacteria.</title>
        <authorList>
            <person name="Shah V."/>
            <person name="Morris R.M."/>
        </authorList>
    </citation>
    <scope>NUCLEOTIDE SEQUENCE [LARGE SCALE GENOMIC DNA]</scope>
    <source>
        <strain evidence="1 2">EF1</strain>
    </source>
</reference>
<evidence type="ECO:0000313" key="2">
    <source>
        <dbReference type="Proteomes" id="UP000058020"/>
    </source>
</evidence>
<dbReference type="EMBL" id="CP010552">
    <property type="protein sequence ID" value="ALE52251.1"/>
    <property type="molecule type" value="Genomic_DNA"/>
</dbReference>
<dbReference type="STRING" id="1705394.SP60_02760"/>
<proteinExistence type="predicted"/>
<dbReference type="AlphaFoldDB" id="A0A0M3TTX3"/>
<name>A0A0M3TTX3_9GAMM</name>
<dbReference type="Proteomes" id="UP000058020">
    <property type="component" value="Chromosome"/>
</dbReference>
<evidence type="ECO:0000313" key="1">
    <source>
        <dbReference type="EMBL" id="ALE52251.1"/>
    </source>
</evidence>
<organism evidence="1 2">
    <name type="scientific">Candidatus Thioglobus autotrophicus</name>
    <dbReference type="NCBI Taxonomy" id="1705394"/>
    <lineage>
        <taxon>Bacteria</taxon>
        <taxon>Pseudomonadati</taxon>
        <taxon>Pseudomonadota</taxon>
        <taxon>Gammaproteobacteria</taxon>
        <taxon>Candidatus Pseudothioglobaceae</taxon>
        <taxon>Candidatus Thioglobus</taxon>
    </lineage>
</organism>
<sequence length="169" mass="19721">MKISSLIMSDEDIAQHYEEQDNVVNYSVESPFEKKKFLSELLLKKPDIEIKTPKVFGIKKGTHDSKDYISELQSRIKTHDDIVKYVAQVRGCRYNPSKRQEIIVSKANGVCWLNIYEGRNKDAGFGTVVELKCSEIHEAVSITKYIVHRIKFLKKYNISVKEHYREQEH</sequence>
<accession>A0A0M3TTX3</accession>
<gene>
    <name evidence="1" type="ORF">SP60_02760</name>
</gene>
<dbReference type="RefSeq" id="WP_053951189.1">
    <property type="nucleotide sequence ID" value="NZ_CP010552.1"/>
</dbReference>
<dbReference type="KEGG" id="tho:SP60_02760"/>
<protein>
    <submittedName>
        <fullName evidence="1">Uncharacterized protein</fullName>
    </submittedName>
</protein>
<keyword evidence="2" id="KW-1185">Reference proteome</keyword>